<feature type="compositionally biased region" description="Polar residues" evidence="1">
    <location>
        <begin position="70"/>
        <end position="80"/>
    </location>
</feature>
<sequence length="163" mass="17607">MLQSLEALWFFSNLFSPLPLTSSPTPQEEPPAVGVLPAAENQTPSPLATWKSGLKKHRWEEEGGEGSSGLTTPAAENQTLAPLATRKSWLKKHRREEEREGSGGITVSGYALRGSPGSIVSSLHRTVRLYGLTAVTGQPPVGEDYAVREHLKVWAHAVACAVR</sequence>
<dbReference type="EMBL" id="LR746269">
    <property type="protein sequence ID" value="CAA7397521.1"/>
    <property type="molecule type" value="Genomic_DNA"/>
</dbReference>
<dbReference type="AlphaFoldDB" id="A0A7I8KIK1"/>
<gene>
    <name evidence="2" type="ORF">SI8410_06008186</name>
</gene>
<organism evidence="2 3">
    <name type="scientific">Spirodela intermedia</name>
    <name type="common">Intermediate duckweed</name>
    <dbReference type="NCBI Taxonomy" id="51605"/>
    <lineage>
        <taxon>Eukaryota</taxon>
        <taxon>Viridiplantae</taxon>
        <taxon>Streptophyta</taxon>
        <taxon>Embryophyta</taxon>
        <taxon>Tracheophyta</taxon>
        <taxon>Spermatophyta</taxon>
        <taxon>Magnoliopsida</taxon>
        <taxon>Liliopsida</taxon>
        <taxon>Araceae</taxon>
        <taxon>Lemnoideae</taxon>
        <taxon>Spirodela</taxon>
    </lineage>
</organism>
<dbReference type="Proteomes" id="UP000663760">
    <property type="component" value="Chromosome 6"/>
</dbReference>
<evidence type="ECO:0000313" key="3">
    <source>
        <dbReference type="Proteomes" id="UP000663760"/>
    </source>
</evidence>
<reference evidence="2" key="1">
    <citation type="submission" date="2020-02" db="EMBL/GenBank/DDBJ databases">
        <authorList>
            <person name="Scholz U."/>
            <person name="Mascher M."/>
            <person name="Fiebig A."/>
        </authorList>
    </citation>
    <scope>NUCLEOTIDE SEQUENCE</scope>
</reference>
<feature type="region of interest" description="Disordered" evidence="1">
    <location>
        <begin position="22"/>
        <end position="108"/>
    </location>
</feature>
<protein>
    <submittedName>
        <fullName evidence="2">Uncharacterized protein</fullName>
    </submittedName>
</protein>
<evidence type="ECO:0000313" key="2">
    <source>
        <dbReference type="EMBL" id="CAA7397521.1"/>
    </source>
</evidence>
<name>A0A7I8KIK1_SPIIN</name>
<keyword evidence="3" id="KW-1185">Reference proteome</keyword>
<evidence type="ECO:0000256" key="1">
    <source>
        <dbReference type="SAM" id="MobiDB-lite"/>
    </source>
</evidence>
<accession>A0A7I8KIK1</accession>
<dbReference type="OrthoDB" id="1725654at2759"/>
<proteinExistence type="predicted"/>